<gene>
    <name evidence="3" type="ORF">OOJ09_09065</name>
</gene>
<evidence type="ECO:0000256" key="2">
    <source>
        <dbReference type="SAM" id="SignalP"/>
    </source>
</evidence>
<keyword evidence="4" id="KW-1185">Reference proteome</keyword>
<dbReference type="RefSeq" id="WP_269904890.1">
    <property type="nucleotide sequence ID" value="NZ_JAPFQA010000003.1"/>
</dbReference>
<sequence>MKKTLITLAAVLALSGSAFATSATQPVKHAPVATCVDTKTHVKLDCASTGSVENEKKKGSTENTADGKGPRLGISIDPWIVPNAF</sequence>
<proteinExistence type="predicted"/>
<keyword evidence="2" id="KW-0732">Signal</keyword>
<evidence type="ECO:0000256" key="1">
    <source>
        <dbReference type="SAM" id="MobiDB-lite"/>
    </source>
</evidence>
<evidence type="ECO:0000313" key="3">
    <source>
        <dbReference type="EMBL" id="MCZ8544327.1"/>
    </source>
</evidence>
<comment type="caution">
    <text evidence="3">The sequence shown here is derived from an EMBL/GenBank/DDBJ whole genome shotgun (WGS) entry which is preliminary data.</text>
</comment>
<evidence type="ECO:0000313" key="4">
    <source>
        <dbReference type="Proteomes" id="UP001152178"/>
    </source>
</evidence>
<protein>
    <submittedName>
        <fullName evidence="3">DUF680 domain-containing protein</fullName>
    </submittedName>
</protein>
<accession>A0ABT4QRX7</accession>
<feature type="region of interest" description="Disordered" evidence="1">
    <location>
        <begin position="48"/>
        <end position="72"/>
    </location>
</feature>
<reference evidence="3" key="1">
    <citation type="submission" date="2022-11" db="EMBL/GenBank/DDBJ databases">
        <authorList>
            <person name="Coimbra C."/>
        </authorList>
    </citation>
    <scope>NUCLEOTIDE SEQUENCE</scope>
    <source>
        <strain evidence="3">Jales19</strain>
    </source>
</reference>
<feature type="signal peptide" evidence="2">
    <location>
        <begin position="1"/>
        <end position="20"/>
    </location>
</feature>
<feature type="chain" id="PRO_5046704180" evidence="2">
    <location>
        <begin position="21"/>
        <end position="85"/>
    </location>
</feature>
<organism evidence="3 4">
    <name type="scientific">Mesorhizobium qingshengii</name>
    <dbReference type="NCBI Taxonomy" id="1165689"/>
    <lineage>
        <taxon>Bacteria</taxon>
        <taxon>Pseudomonadati</taxon>
        <taxon>Pseudomonadota</taxon>
        <taxon>Alphaproteobacteria</taxon>
        <taxon>Hyphomicrobiales</taxon>
        <taxon>Phyllobacteriaceae</taxon>
        <taxon>Mesorhizobium</taxon>
    </lineage>
</organism>
<name>A0ABT4QRX7_9HYPH</name>
<dbReference type="Proteomes" id="UP001152178">
    <property type="component" value="Unassembled WGS sequence"/>
</dbReference>
<dbReference type="EMBL" id="JAPFQA010000003">
    <property type="protein sequence ID" value="MCZ8544327.1"/>
    <property type="molecule type" value="Genomic_DNA"/>
</dbReference>